<accession>A0A4Y2PHR5</accession>
<dbReference type="AlphaFoldDB" id="A0A4Y2PHR5"/>
<protein>
    <recommendedName>
        <fullName evidence="3">Reverse transcriptase zinc-binding domain-containing protein</fullName>
    </recommendedName>
</protein>
<evidence type="ECO:0000313" key="1">
    <source>
        <dbReference type="EMBL" id="GBN51528.1"/>
    </source>
</evidence>
<keyword evidence="2" id="KW-1185">Reference proteome</keyword>
<proteinExistence type="predicted"/>
<reference evidence="1 2" key="1">
    <citation type="journal article" date="2019" name="Sci. Rep.">
        <title>Orb-weaving spider Araneus ventricosus genome elucidates the spidroin gene catalogue.</title>
        <authorList>
            <person name="Kono N."/>
            <person name="Nakamura H."/>
            <person name="Ohtoshi R."/>
            <person name="Moran D.A.P."/>
            <person name="Shinohara A."/>
            <person name="Yoshida Y."/>
            <person name="Fujiwara M."/>
            <person name="Mori M."/>
            <person name="Tomita M."/>
            <person name="Arakawa K."/>
        </authorList>
    </citation>
    <scope>NUCLEOTIDE SEQUENCE [LARGE SCALE GENOMIC DNA]</scope>
</reference>
<dbReference type="Proteomes" id="UP000499080">
    <property type="component" value="Unassembled WGS sequence"/>
</dbReference>
<evidence type="ECO:0000313" key="2">
    <source>
        <dbReference type="Proteomes" id="UP000499080"/>
    </source>
</evidence>
<dbReference type="EMBL" id="BGPR01011469">
    <property type="protein sequence ID" value="GBN51528.1"/>
    <property type="molecule type" value="Genomic_DNA"/>
</dbReference>
<organism evidence="1 2">
    <name type="scientific">Araneus ventricosus</name>
    <name type="common">Orbweaver spider</name>
    <name type="synonym">Epeira ventricosa</name>
    <dbReference type="NCBI Taxonomy" id="182803"/>
    <lineage>
        <taxon>Eukaryota</taxon>
        <taxon>Metazoa</taxon>
        <taxon>Ecdysozoa</taxon>
        <taxon>Arthropoda</taxon>
        <taxon>Chelicerata</taxon>
        <taxon>Arachnida</taxon>
        <taxon>Araneae</taxon>
        <taxon>Araneomorphae</taxon>
        <taxon>Entelegynae</taxon>
        <taxon>Araneoidea</taxon>
        <taxon>Araneidae</taxon>
        <taxon>Araneus</taxon>
    </lineage>
</organism>
<evidence type="ECO:0008006" key="3">
    <source>
        <dbReference type="Google" id="ProtNLM"/>
    </source>
</evidence>
<comment type="caution">
    <text evidence="1">The sequence shown here is derived from an EMBL/GenBank/DDBJ whole genome shotgun (WGS) entry which is preliminary data.</text>
</comment>
<sequence>MLEEWQTSLNIGDTGRKIYNIMPSVSFRPTNWIKEDVIFLSQHGPFPAYLKIFHLSDSDQCSCDGTGTALHYVTECSFTVPWHMRKPATNFEQ</sequence>
<name>A0A4Y2PHR5_ARAVE</name>
<gene>
    <name evidence="1" type="ORF">AVEN_238235_1</name>
</gene>